<dbReference type="Gene3D" id="1.20.58.340">
    <property type="entry name" value="Magnesium transport protein CorA, transmembrane region"/>
    <property type="match status" value="1"/>
</dbReference>
<dbReference type="InterPro" id="IPR002523">
    <property type="entry name" value="MgTranspt_CorA/ZnTranspt_ZntB"/>
</dbReference>
<feature type="transmembrane region" description="Helical" evidence="1">
    <location>
        <begin position="130"/>
        <end position="153"/>
    </location>
</feature>
<dbReference type="AlphaFoldDB" id="A0AAN6YW05"/>
<sequence length="234" mass="26759">MVDSSAFELSEFYFAIEQLLRIAADWIQESMDDLQSVYVRILERCFSAERRNTVSGTKITFIPLYPAAQEAALAVFHQNWKRVLSHQQRLGNNLLSRIAKKREEVKSLRDGLFNATSVSEATKSSQLNHYILAFTVVTIFYLPLSFIAILFAFGMFEWDDLGQTVSFVVTTVLVAGGTYIFSGLLIWIVRKPERRQGVKQIYINSNQSLRDLLEELRQKSTRSDGKAEFTQPDV</sequence>
<feature type="transmembrane region" description="Helical" evidence="1">
    <location>
        <begin position="165"/>
        <end position="189"/>
    </location>
</feature>
<keyword evidence="1" id="KW-0472">Membrane</keyword>
<protein>
    <submittedName>
        <fullName evidence="2">Uncharacterized protein</fullName>
    </submittedName>
</protein>
<dbReference type="Pfam" id="PF01544">
    <property type="entry name" value="CorA"/>
    <property type="match status" value="1"/>
</dbReference>
<keyword evidence="1" id="KW-1133">Transmembrane helix</keyword>
<comment type="caution">
    <text evidence="2">The sequence shown here is derived from an EMBL/GenBank/DDBJ whole genome shotgun (WGS) entry which is preliminary data.</text>
</comment>
<dbReference type="GO" id="GO:0016020">
    <property type="term" value="C:membrane"/>
    <property type="evidence" value="ECO:0007669"/>
    <property type="project" value="InterPro"/>
</dbReference>
<accession>A0AAN6YW05</accession>
<reference evidence="2" key="1">
    <citation type="journal article" date="2023" name="Mol. Phylogenet. Evol.">
        <title>Genome-scale phylogeny and comparative genomics of the fungal order Sordariales.</title>
        <authorList>
            <person name="Hensen N."/>
            <person name="Bonometti L."/>
            <person name="Westerberg I."/>
            <person name="Brannstrom I.O."/>
            <person name="Guillou S."/>
            <person name="Cros-Aarteil S."/>
            <person name="Calhoun S."/>
            <person name="Haridas S."/>
            <person name="Kuo A."/>
            <person name="Mondo S."/>
            <person name="Pangilinan J."/>
            <person name="Riley R."/>
            <person name="LaButti K."/>
            <person name="Andreopoulos B."/>
            <person name="Lipzen A."/>
            <person name="Chen C."/>
            <person name="Yan M."/>
            <person name="Daum C."/>
            <person name="Ng V."/>
            <person name="Clum A."/>
            <person name="Steindorff A."/>
            <person name="Ohm R.A."/>
            <person name="Martin F."/>
            <person name="Silar P."/>
            <person name="Natvig D.O."/>
            <person name="Lalanne C."/>
            <person name="Gautier V."/>
            <person name="Ament-Velasquez S.L."/>
            <person name="Kruys A."/>
            <person name="Hutchinson M.I."/>
            <person name="Powell A.J."/>
            <person name="Barry K."/>
            <person name="Miller A.N."/>
            <person name="Grigoriev I.V."/>
            <person name="Debuchy R."/>
            <person name="Gladieux P."/>
            <person name="Hiltunen Thoren M."/>
            <person name="Johannesson H."/>
        </authorList>
    </citation>
    <scope>NUCLEOTIDE SEQUENCE</scope>
    <source>
        <strain evidence="2">CBS 508.74</strain>
    </source>
</reference>
<evidence type="ECO:0000313" key="2">
    <source>
        <dbReference type="EMBL" id="KAK4116135.1"/>
    </source>
</evidence>
<name>A0AAN6YW05_9PEZI</name>
<gene>
    <name evidence="2" type="ORF">N656DRAFT_227040</name>
</gene>
<keyword evidence="3" id="KW-1185">Reference proteome</keyword>
<dbReference type="Proteomes" id="UP001302812">
    <property type="component" value="Unassembled WGS sequence"/>
</dbReference>
<organism evidence="2 3">
    <name type="scientific">Canariomyces notabilis</name>
    <dbReference type="NCBI Taxonomy" id="2074819"/>
    <lineage>
        <taxon>Eukaryota</taxon>
        <taxon>Fungi</taxon>
        <taxon>Dikarya</taxon>
        <taxon>Ascomycota</taxon>
        <taxon>Pezizomycotina</taxon>
        <taxon>Sordariomycetes</taxon>
        <taxon>Sordariomycetidae</taxon>
        <taxon>Sordariales</taxon>
        <taxon>Chaetomiaceae</taxon>
        <taxon>Canariomyces</taxon>
    </lineage>
</organism>
<dbReference type="EMBL" id="MU853333">
    <property type="protein sequence ID" value="KAK4116135.1"/>
    <property type="molecule type" value="Genomic_DNA"/>
</dbReference>
<evidence type="ECO:0000256" key="1">
    <source>
        <dbReference type="SAM" id="Phobius"/>
    </source>
</evidence>
<dbReference type="RefSeq" id="XP_064673705.1">
    <property type="nucleotide sequence ID" value="XM_064808942.1"/>
</dbReference>
<proteinExistence type="predicted"/>
<dbReference type="GO" id="GO:0046873">
    <property type="term" value="F:metal ion transmembrane transporter activity"/>
    <property type="evidence" value="ECO:0007669"/>
    <property type="project" value="InterPro"/>
</dbReference>
<dbReference type="GeneID" id="89933065"/>
<reference evidence="2" key="2">
    <citation type="submission" date="2023-05" db="EMBL/GenBank/DDBJ databases">
        <authorList>
            <consortium name="Lawrence Berkeley National Laboratory"/>
            <person name="Steindorff A."/>
            <person name="Hensen N."/>
            <person name="Bonometti L."/>
            <person name="Westerberg I."/>
            <person name="Brannstrom I.O."/>
            <person name="Guillou S."/>
            <person name="Cros-Aarteil S."/>
            <person name="Calhoun S."/>
            <person name="Haridas S."/>
            <person name="Kuo A."/>
            <person name="Mondo S."/>
            <person name="Pangilinan J."/>
            <person name="Riley R."/>
            <person name="Labutti K."/>
            <person name="Andreopoulos B."/>
            <person name="Lipzen A."/>
            <person name="Chen C."/>
            <person name="Yanf M."/>
            <person name="Daum C."/>
            <person name="Ng V."/>
            <person name="Clum A."/>
            <person name="Ohm R."/>
            <person name="Martin F."/>
            <person name="Silar P."/>
            <person name="Natvig D."/>
            <person name="Lalanne C."/>
            <person name="Gautier V."/>
            <person name="Ament-Velasquez S.L."/>
            <person name="Kruys A."/>
            <person name="Hutchinson M.I."/>
            <person name="Powell A.J."/>
            <person name="Barry K."/>
            <person name="Miller A.N."/>
            <person name="Grigoriev I.V."/>
            <person name="Debuchy R."/>
            <person name="Gladieux P."/>
            <person name="Thoren M.H."/>
            <person name="Johannesson H."/>
        </authorList>
    </citation>
    <scope>NUCLEOTIDE SEQUENCE</scope>
    <source>
        <strain evidence="2">CBS 508.74</strain>
    </source>
</reference>
<keyword evidence="1" id="KW-0812">Transmembrane</keyword>
<evidence type="ECO:0000313" key="3">
    <source>
        <dbReference type="Proteomes" id="UP001302812"/>
    </source>
</evidence>